<evidence type="ECO:0000256" key="1">
    <source>
        <dbReference type="SAM" id="MobiDB-lite"/>
    </source>
</evidence>
<name>A0A0V0SEJ2_9BILA</name>
<keyword evidence="3" id="KW-1185">Reference proteome</keyword>
<dbReference type="EMBL" id="JYDL01000013">
    <property type="protein sequence ID" value="KRX25200.1"/>
    <property type="molecule type" value="Genomic_DNA"/>
</dbReference>
<comment type="caution">
    <text evidence="2">The sequence shown here is derived from an EMBL/GenBank/DDBJ whole genome shotgun (WGS) entry which is preliminary data.</text>
</comment>
<organism evidence="2 3">
    <name type="scientific">Trichinella nelsoni</name>
    <dbReference type="NCBI Taxonomy" id="6336"/>
    <lineage>
        <taxon>Eukaryota</taxon>
        <taxon>Metazoa</taxon>
        <taxon>Ecdysozoa</taxon>
        <taxon>Nematoda</taxon>
        <taxon>Enoplea</taxon>
        <taxon>Dorylaimia</taxon>
        <taxon>Trichinellida</taxon>
        <taxon>Trichinellidae</taxon>
        <taxon>Trichinella</taxon>
    </lineage>
</organism>
<reference evidence="2 3" key="1">
    <citation type="submission" date="2015-01" db="EMBL/GenBank/DDBJ databases">
        <title>Evolution of Trichinella species and genotypes.</title>
        <authorList>
            <person name="Korhonen P.K."/>
            <person name="Edoardo P."/>
            <person name="Giuseppe L.R."/>
            <person name="Gasser R.B."/>
        </authorList>
    </citation>
    <scope>NUCLEOTIDE SEQUENCE [LARGE SCALE GENOMIC DNA]</scope>
    <source>
        <strain evidence="2">ISS37</strain>
    </source>
</reference>
<feature type="compositionally biased region" description="Acidic residues" evidence="1">
    <location>
        <begin position="69"/>
        <end position="82"/>
    </location>
</feature>
<proteinExistence type="predicted"/>
<gene>
    <name evidence="2" type="ORF">T07_4791</name>
</gene>
<evidence type="ECO:0000313" key="2">
    <source>
        <dbReference type="EMBL" id="KRX25200.1"/>
    </source>
</evidence>
<evidence type="ECO:0000313" key="3">
    <source>
        <dbReference type="Proteomes" id="UP000054630"/>
    </source>
</evidence>
<sequence>MLHIKYEVQDQELILGCTQQALCFKAQHICVGLHFEIKSAIIKGFQLTSDLDNCQRQAEAGRKIANRVDDDDDDDEEEEEEE</sequence>
<dbReference type="Proteomes" id="UP000054630">
    <property type="component" value="Unassembled WGS sequence"/>
</dbReference>
<protein>
    <submittedName>
        <fullName evidence="2">Uncharacterized protein</fullName>
    </submittedName>
</protein>
<feature type="region of interest" description="Disordered" evidence="1">
    <location>
        <begin position="62"/>
        <end position="82"/>
    </location>
</feature>
<accession>A0A0V0SEJ2</accession>
<dbReference type="AlphaFoldDB" id="A0A0V0SEJ2"/>